<feature type="site" description="Transition state stabilizer" evidence="6">
    <location>
        <position position="169"/>
    </location>
</feature>
<keyword evidence="3 6" id="KW-0547">Nucleotide-binding</keyword>
<feature type="binding site" evidence="6">
    <location>
        <begin position="320"/>
        <end position="324"/>
    </location>
    <ligand>
        <name>ATP</name>
        <dbReference type="ChEBI" id="CHEBI:30616"/>
    </ligand>
</feature>
<dbReference type="PANTHER" id="PTHR21060:SF15">
    <property type="entry name" value="ACETATE KINASE-RELATED"/>
    <property type="match status" value="1"/>
</dbReference>
<keyword evidence="5 6" id="KW-0067">ATP-binding</keyword>
<keyword evidence="4 6" id="KW-0418">Kinase</keyword>
<evidence type="ECO:0000256" key="5">
    <source>
        <dbReference type="ARBA" id="ARBA00022840"/>
    </source>
</evidence>
<evidence type="ECO:0000313" key="8">
    <source>
        <dbReference type="EMBL" id="CAA6822852.1"/>
    </source>
</evidence>
<keyword evidence="6" id="KW-0460">Magnesium</keyword>
<dbReference type="EC" id="2.7.2.1" evidence="6"/>
<dbReference type="Pfam" id="PF00871">
    <property type="entry name" value="Acetate_kinase"/>
    <property type="match status" value="1"/>
</dbReference>
<dbReference type="InterPro" id="IPR000890">
    <property type="entry name" value="Aliphatic_acid_kin_short-chain"/>
</dbReference>
<dbReference type="HAMAP" id="MF_00020">
    <property type="entry name" value="Acetate_kinase"/>
    <property type="match status" value="1"/>
</dbReference>
<comment type="subunit">
    <text evidence="6">Homodimer.</text>
</comment>
<reference evidence="8" key="1">
    <citation type="submission" date="2020-01" db="EMBL/GenBank/DDBJ databases">
        <authorList>
            <person name="Meier V. D."/>
            <person name="Meier V D."/>
        </authorList>
    </citation>
    <scope>NUCLEOTIDE SEQUENCE</scope>
    <source>
        <strain evidence="8">HLG_WM_MAG_10</strain>
    </source>
</reference>
<dbReference type="GO" id="GO:0006083">
    <property type="term" value="P:acetate metabolic process"/>
    <property type="evidence" value="ECO:0007669"/>
    <property type="project" value="TreeGrafter"/>
</dbReference>
<evidence type="ECO:0000256" key="1">
    <source>
        <dbReference type="ARBA" id="ARBA00008748"/>
    </source>
</evidence>
<dbReference type="GO" id="GO:0016747">
    <property type="term" value="F:acyltransferase activity, transferring groups other than amino-acyl groups"/>
    <property type="evidence" value="ECO:0007669"/>
    <property type="project" value="InterPro"/>
</dbReference>
<comment type="similarity">
    <text evidence="1 6 7">Belongs to the acetokinase family.</text>
</comment>
<feature type="site" description="Transition state stabilizer" evidence="6">
    <location>
        <position position="230"/>
    </location>
</feature>
<dbReference type="InterPro" id="IPR023865">
    <property type="entry name" value="Aliphatic_acid_kinase_CS"/>
</dbReference>
<dbReference type="PANTHER" id="PTHR21060">
    <property type="entry name" value="ACETATE KINASE"/>
    <property type="match status" value="1"/>
</dbReference>
<sequence>MNILVINCGSSSVKAAVINGETGKNLLTINIERVLDKPLVHINETTLACAEVGHEAVLTFALPLIKEHLGSDSLDGVGHRVVHGGNQFDTPVLIDEVVEKAIQDLSGLAPLHNPVNLLGIRVARAVFSNLPHIAVFDTSFHQTMPKRAVQYALPKQLREKYGLRRYGFHGTSHEYVAELAAAYLQADLNALRIITCHLGNGGSVTAVEYGRSVETSMGMTPLEGLVMGTRSGDVDPGILLHIAREEELSTDDLDQLLNKKSGLVGLSGLSNDMRDIIEKSTDGDEDCRLALQVFTHRLRKYIGAYAAVMGGVDAIVFTGGIGENSPVIRHRTTQRLDFLGAIINEDKNHDIALSDAAPVQEFSMQHSRVKLLAVKTNEQYAIAQEALRIIQEKTKVNTIPTIPIAVSGRHIHLTQETVDALFGKGYQLTEKAPLSQPGQFACHEQVTIVGPKNQIERVRVLGPTRPKNQLEVSRTDEFFLGLDAPVRASGKVENTPGIKLVGTEGVYNMTEGVICAWRHIHMTPEDAEIFGVADKDIVDVAVSNGLRPLTFGNVLVRVSPKYALEMHIDTDEANAAELPRYSEGVLNKTKGSAQLVKRKKRH</sequence>
<dbReference type="AlphaFoldDB" id="A0A6S6TPS6"/>
<dbReference type="InterPro" id="IPR008300">
    <property type="entry name" value="PTAC"/>
</dbReference>
<evidence type="ECO:0000256" key="4">
    <source>
        <dbReference type="ARBA" id="ARBA00022777"/>
    </source>
</evidence>
<dbReference type="NCBIfam" id="NF011652">
    <property type="entry name" value="PRK15070.1"/>
    <property type="match status" value="1"/>
</dbReference>
<evidence type="ECO:0000256" key="7">
    <source>
        <dbReference type="RuleBase" id="RU003835"/>
    </source>
</evidence>
<keyword evidence="6" id="KW-0963">Cytoplasm</keyword>
<evidence type="ECO:0000256" key="2">
    <source>
        <dbReference type="ARBA" id="ARBA00022679"/>
    </source>
</evidence>
<dbReference type="PROSITE" id="PS01075">
    <property type="entry name" value="ACETATE_KINASE_1"/>
    <property type="match status" value="1"/>
</dbReference>
<comment type="subcellular location">
    <subcellularLocation>
        <location evidence="6">Cytoplasm</location>
    </subcellularLocation>
</comment>
<dbReference type="EMBL" id="CACVAQ010000320">
    <property type="protein sequence ID" value="CAA6822852.1"/>
    <property type="molecule type" value="Genomic_DNA"/>
</dbReference>
<dbReference type="Gene3D" id="3.30.420.40">
    <property type="match status" value="2"/>
</dbReference>
<dbReference type="GO" id="GO:0005737">
    <property type="term" value="C:cytoplasm"/>
    <property type="evidence" value="ECO:0007669"/>
    <property type="project" value="UniProtKB-SubCell"/>
</dbReference>
<feature type="binding site" evidence="6">
    <location>
        <position position="14"/>
    </location>
    <ligand>
        <name>ATP</name>
        <dbReference type="ChEBI" id="CHEBI:30616"/>
    </ligand>
</feature>
<dbReference type="CDD" id="cd24010">
    <property type="entry name" value="ASKHA_NBD_AcK_PK"/>
    <property type="match status" value="1"/>
</dbReference>
<dbReference type="GO" id="GO:0006085">
    <property type="term" value="P:acetyl-CoA biosynthetic process"/>
    <property type="evidence" value="ECO:0007669"/>
    <property type="project" value="UniProtKB-UniRule"/>
</dbReference>
<protein>
    <recommendedName>
        <fullName evidence="6">Acetate kinase</fullName>
        <ecNumber evidence="6">2.7.2.1</ecNumber>
    </recommendedName>
    <alternativeName>
        <fullName evidence="6">Acetokinase</fullName>
    </alternativeName>
</protein>
<feature type="active site" description="Proton donor/acceptor" evidence="6">
    <location>
        <position position="137"/>
    </location>
</feature>
<dbReference type="InterPro" id="IPR043129">
    <property type="entry name" value="ATPase_NBD"/>
</dbReference>
<evidence type="ECO:0000256" key="6">
    <source>
        <dbReference type="HAMAP-Rule" id="MF_00020"/>
    </source>
</evidence>
<dbReference type="InterPro" id="IPR004372">
    <property type="entry name" value="Ac/propionate_kinase"/>
</dbReference>
<dbReference type="GO" id="GO:0005524">
    <property type="term" value="F:ATP binding"/>
    <property type="evidence" value="ECO:0007669"/>
    <property type="project" value="UniProtKB-KW"/>
</dbReference>
<feature type="binding site" evidence="6">
    <location>
        <begin position="272"/>
        <end position="274"/>
    </location>
    <ligand>
        <name>ATP</name>
        <dbReference type="ChEBI" id="CHEBI:30616"/>
    </ligand>
</feature>
<proteinExistence type="inferred from homology"/>
<dbReference type="PROSITE" id="PS01076">
    <property type="entry name" value="ACETATE_KINASE_2"/>
    <property type="match status" value="1"/>
</dbReference>
<feature type="binding site" evidence="6">
    <location>
        <position position="7"/>
    </location>
    <ligand>
        <name>Mg(2+)</name>
        <dbReference type="ChEBI" id="CHEBI:18420"/>
    </ligand>
</feature>
<dbReference type="NCBIfam" id="TIGR00016">
    <property type="entry name" value="ackA"/>
    <property type="match status" value="1"/>
</dbReference>
<dbReference type="UniPathway" id="UPA00340">
    <property type="reaction ID" value="UER00458"/>
</dbReference>
<feature type="binding site" evidence="6">
    <location>
        <begin position="197"/>
        <end position="201"/>
    </location>
    <ligand>
        <name>ATP</name>
        <dbReference type="ChEBI" id="CHEBI:30616"/>
    </ligand>
</feature>
<dbReference type="SUPFAM" id="SSF53067">
    <property type="entry name" value="Actin-like ATPase domain"/>
    <property type="match status" value="2"/>
</dbReference>
<dbReference type="GO" id="GO:0000287">
    <property type="term" value="F:magnesium ion binding"/>
    <property type="evidence" value="ECO:0007669"/>
    <property type="project" value="UniProtKB-UniRule"/>
</dbReference>
<keyword evidence="2 6" id="KW-0808">Transferase</keyword>
<comment type="cofactor">
    <cofactor evidence="6">
        <name>Mg(2+)</name>
        <dbReference type="ChEBI" id="CHEBI:18420"/>
    </cofactor>
    <cofactor evidence="6">
        <name>Mn(2+)</name>
        <dbReference type="ChEBI" id="CHEBI:29035"/>
    </cofactor>
    <text evidence="6">Mg(2+). Can also accept Mn(2+).</text>
</comment>
<feature type="binding site" evidence="6">
    <location>
        <position position="378"/>
    </location>
    <ligand>
        <name>Mg(2+)</name>
        <dbReference type="ChEBI" id="CHEBI:18420"/>
    </ligand>
</feature>
<accession>A0A6S6TPS6</accession>
<gene>
    <name evidence="6" type="primary">ackA</name>
    <name evidence="8" type="ORF">HELGO_WM18957</name>
</gene>
<dbReference type="Pfam" id="PF06130">
    <property type="entry name" value="PTAC"/>
    <property type="match status" value="1"/>
</dbReference>
<evidence type="ECO:0000256" key="3">
    <source>
        <dbReference type="ARBA" id="ARBA00022741"/>
    </source>
</evidence>
<organism evidence="8">
    <name type="scientific">uncultured Aureispira sp</name>
    <dbReference type="NCBI Taxonomy" id="1331704"/>
    <lineage>
        <taxon>Bacteria</taxon>
        <taxon>Pseudomonadati</taxon>
        <taxon>Bacteroidota</taxon>
        <taxon>Saprospiria</taxon>
        <taxon>Saprospirales</taxon>
        <taxon>Saprospiraceae</taxon>
        <taxon>Aureispira</taxon>
        <taxon>environmental samples</taxon>
    </lineage>
</organism>
<comment type="pathway">
    <text evidence="6">Metabolic intermediate biosynthesis; acetyl-CoA biosynthesis; acetyl-CoA from acetate: step 1/2.</text>
</comment>
<feature type="binding site" evidence="6">
    <location>
        <position position="80"/>
    </location>
    <ligand>
        <name>substrate</name>
    </ligand>
</feature>
<dbReference type="GO" id="GO:0008776">
    <property type="term" value="F:acetate kinase activity"/>
    <property type="evidence" value="ECO:0007669"/>
    <property type="project" value="UniProtKB-UniRule"/>
</dbReference>
<dbReference type="PRINTS" id="PR00471">
    <property type="entry name" value="ACETATEKNASE"/>
</dbReference>
<keyword evidence="6" id="KW-0479">Metal-binding</keyword>
<name>A0A6S6TPS6_9BACT</name>
<comment type="catalytic activity">
    <reaction evidence="6">
        <text>acetate + ATP = acetyl phosphate + ADP</text>
        <dbReference type="Rhea" id="RHEA:11352"/>
        <dbReference type="ChEBI" id="CHEBI:22191"/>
        <dbReference type="ChEBI" id="CHEBI:30089"/>
        <dbReference type="ChEBI" id="CHEBI:30616"/>
        <dbReference type="ChEBI" id="CHEBI:456216"/>
        <dbReference type="EC" id="2.7.2.1"/>
    </reaction>
</comment>
<comment type="function">
    <text evidence="6">Catalyzes the formation of acetyl phosphate from acetate and ATP. Can also catalyze the reverse reaction.</text>
</comment>